<proteinExistence type="predicted"/>
<evidence type="ECO:0000313" key="1">
    <source>
        <dbReference type="EMBL" id="VXD13920.1"/>
    </source>
</evidence>
<dbReference type="EMBL" id="CZCU02000099">
    <property type="protein sequence ID" value="VXD13920.1"/>
    <property type="molecule type" value="Genomic_DNA"/>
</dbReference>
<sequence length="65" mass="7665">MIKFYVKLGETIYKNQKLYEILTFNKTGEFPQVQEVFAESDGLIFDITRNHSVNQWDYLLGVMPC</sequence>
<reference evidence="1" key="1">
    <citation type="submission" date="2019-10" db="EMBL/GenBank/DDBJ databases">
        <authorList>
            <consortium name="Genoscope - CEA"/>
            <person name="William W."/>
        </authorList>
    </citation>
    <scope>NUCLEOTIDE SEQUENCE [LARGE SCALE GENOMIC DNA]</scope>
    <source>
        <strain evidence="1">BBR_PRJEB10992</strain>
    </source>
</reference>
<keyword evidence="2" id="KW-1185">Reference proteome</keyword>
<protein>
    <submittedName>
        <fullName evidence="1">Uncharacterized protein</fullName>
    </submittedName>
</protein>
<evidence type="ECO:0000313" key="2">
    <source>
        <dbReference type="Proteomes" id="UP000184550"/>
    </source>
</evidence>
<dbReference type="Proteomes" id="UP000184550">
    <property type="component" value="Unassembled WGS sequence"/>
</dbReference>
<organism evidence="1 2">
    <name type="scientific">Planktothrix serta PCC 8927</name>
    <dbReference type="NCBI Taxonomy" id="671068"/>
    <lineage>
        <taxon>Bacteria</taxon>
        <taxon>Bacillati</taxon>
        <taxon>Cyanobacteriota</taxon>
        <taxon>Cyanophyceae</taxon>
        <taxon>Oscillatoriophycideae</taxon>
        <taxon>Oscillatoriales</taxon>
        <taxon>Microcoleaceae</taxon>
        <taxon>Planktothrix</taxon>
    </lineage>
</organism>
<comment type="caution">
    <text evidence="1">The sequence shown here is derived from an EMBL/GenBank/DDBJ whole genome shotgun (WGS) entry which is preliminary data.</text>
</comment>
<dbReference type="Gene3D" id="2.40.50.100">
    <property type="match status" value="1"/>
</dbReference>
<gene>
    <name evidence="1" type="ORF">PL8927_270193</name>
</gene>
<dbReference type="RefSeq" id="WP_331281800.1">
    <property type="nucleotide sequence ID" value="NZ_LR734844.1"/>
</dbReference>
<name>A0A7Z9BK74_9CYAN</name>
<accession>A0A7Z9BK74</accession>
<dbReference type="AlphaFoldDB" id="A0A7Z9BK74"/>